<evidence type="ECO:0000256" key="2">
    <source>
        <dbReference type="ARBA" id="ARBA00022692"/>
    </source>
</evidence>
<dbReference type="EMBL" id="NIXT01005130">
    <property type="protein sequence ID" value="OXE24294.1"/>
    <property type="molecule type" value="Genomic_DNA"/>
</dbReference>
<dbReference type="GO" id="GO:0005886">
    <property type="term" value="C:plasma membrane"/>
    <property type="evidence" value="ECO:0007669"/>
    <property type="project" value="TreeGrafter"/>
</dbReference>
<feature type="non-terminal residue" evidence="5">
    <location>
        <position position="1"/>
    </location>
</feature>
<evidence type="ECO:0000313" key="5">
    <source>
        <dbReference type="EMBL" id="OXE24294.1"/>
    </source>
</evidence>
<name>A0A227IQB2_VIBPH</name>
<dbReference type="PANTHER" id="PTHR36985">
    <property type="entry name" value="TRANSLOCATION AND ASSEMBLY MODULE SUBUNIT TAMB"/>
    <property type="match status" value="1"/>
</dbReference>
<protein>
    <recommendedName>
        <fullName evidence="7">AsmA family protein</fullName>
    </recommendedName>
</protein>
<reference evidence="5 6" key="1">
    <citation type="journal article" date="2017" name="Appl. Environ. Microbiol.">
        <title>Parallel evolution of two clades of a major Atlantic endemic Vibrio parahaemolyticus pathogen lineage by independent acquisition of related pathogenicity islands.</title>
        <authorList>
            <person name="Xu F."/>
            <person name="Gonzalez-Escalona N."/>
            <person name="Drees K.P."/>
            <person name="Sebra R.P."/>
            <person name="Cooper V.S."/>
            <person name="Jones S.H."/>
            <person name="Whistler C.A."/>
        </authorList>
    </citation>
    <scope>NUCLEOTIDE SEQUENCE [LARGE SCALE GENOMIC DNA]</scope>
    <source>
        <strain evidence="5 6">MAVP-3</strain>
    </source>
</reference>
<evidence type="ECO:0000256" key="4">
    <source>
        <dbReference type="ARBA" id="ARBA00023136"/>
    </source>
</evidence>
<dbReference type="Proteomes" id="UP000214596">
    <property type="component" value="Unassembled WGS sequence"/>
</dbReference>
<evidence type="ECO:0008006" key="7">
    <source>
        <dbReference type="Google" id="ProtNLM"/>
    </source>
</evidence>
<accession>A0A227IQB2</accession>
<feature type="non-terminal residue" evidence="5">
    <location>
        <position position="81"/>
    </location>
</feature>
<comment type="caution">
    <text evidence="5">The sequence shown here is derived from an EMBL/GenBank/DDBJ whole genome shotgun (WGS) entry which is preliminary data.</text>
</comment>
<organism evidence="5 6">
    <name type="scientific">Vibrio parahaemolyticus</name>
    <dbReference type="NCBI Taxonomy" id="670"/>
    <lineage>
        <taxon>Bacteria</taxon>
        <taxon>Pseudomonadati</taxon>
        <taxon>Pseudomonadota</taxon>
        <taxon>Gammaproteobacteria</taxon>
        <taxon>Vibrionales</taxon>
        <taxon>Vibrionaceae</taxon>
        <taxon>Vibrio</taxon>
    </lineage>
</organism>
<dbReference type="PANTHER" id="PTHR36985:SF1">
    <property type="entry name" value="TRANSLOCATION AND ASSEMBLY MODULE SUBUNIT TAMB"/>
    <property type="match status" value="1"/>
</dbReference>
<evidence type="ECO:0000256" key="1">
    <source>
        <dbReference type="ARBA" id="ARBA00004167"/>
    </source>
</evidence>
<comment type="subcellular location">
    <subcellularLocation>
        <location evidence="1">Membrane</location>
        <topology evidence="1">Single-pass membrane protein</topology>
    </subcellularLocation>
</comment>
<dbReference type="GO" id="GO:0009306">
    <property type="term" value="P:protein secretion"/>
    <property type="evidence" value="ECO:0007669"/>
    <property type="project" value="TreeGrafter"/>
</dbReference>
<keyword evidence="3" id="KW-1133">Transmembrane helix</keyword>
<dbReference type="GO" id="GO:0097347">
    <property type="term" value="C:TAM protein secretion complex"/>
    <property type="evidence" value="ECO:0007669"/>
    <property type="project" value="TreeGrafter"/>
</dbReference>
<proteinExistence type="predicted"/>
<dbReference type="AlphaFoldDB" id="A0A227IQB2"/>
<keyword evidence="2" id="KW-0812">Transmembrane</keyword>
<evidence type="ECO:0000256" key="3">
    <source>
        <dbReference type="ARBA" id="ARBA00022989"/>
    </source>
</evidence>
<sequence length="81" mass="8827">STFHLDFLAPLIGEYSLFKANMNTDLALSGDVMHPKVNGQFLIDQMKLQGEVTPIDINSGQVVINFKGHQADLDAGIITPD</sequence>
<keyword evidence="4" id="KW-0472">Membrane</keyword>
<evidence type="ECO:0000313" key="6">
    <source>
        <dbReference type="Proteomes" id="UP000214596"/>
    </source>
</evidence>
<gene>
    <name evidence="5" type="ORF">CA163_37485</name>
</gene>